<dbReference type="SUPFAM" id="SSF56784">
    <property type="entry name" value="HAD-like"/>
    <property type="match status" value="1"/>
</dbReference>
<reference evidence="22" key="3">
    <citation type="journal article" date="2019" name="Microbiol. Resour. Announc.">
        <title>Draft Genome Sequences of Type Strains of Gordonibacter faecihominis, Paraeggerthella hongkongensis, Parvibacter caecicola,Slackia equolifaciens, Slackia faecicanis, and Slackia isoflavoniconvertens.</title>
        <authorList>
            <person name="Danylec N."/>
            <person name="Stoll D.A."/>
            <person name="Dotsch A."/>
            <person name="Huch M."/>
        </authorList>
    </citation>
    <scope>NUCLEOTIDE SEQUENCE</scope>
    <source>
        <strain evidence="22">DSM 16107</strain>
    </source>
</reference>
<dbReference type="NCBIfam" id="TIGR01494">
    <property type="entry name" value="ATPase_P-type"/>
    <property type="match status" value="2"/>
</dbReference>
<evidence type="ECO:0000256" key="4">
    <source>
        <dbReference type="ARBA" id="ARBA00012786"/>
    </source>
</evidence>
<evidence type="ECO:0000256" key="2">
    <source>
        <dbReference type="ARBA" id="ARBA00004429"/>
    </source>
</evidence>
<name>A0A3N0IY46_9ACTN</name>
<keyword evidence="10" id="KW-0547">Nucleotide-binding</keyword>
<evidence type="ECO:0000256" key="12">
    <source>
        <dbReference type="ARBA" id="ARBA00022842"/>
    </source>
</evidence>
<dbReference type="InterPro" id="IPR001757">
    <property type="entry name" value="P_typ_ATPase"/>
</dbReference>
<dbReference type="Gene3D" id="3.40.1110.10">
    <property type="entry name" value="Calcium-transporting ATPase, cytoplasmic domain N"/>
    <property type="match status" value="1"/>
</dbReference>
<dbReference type="Pfam" id="PF00122">
    <property type="entry name" value="E1-E2_ATPase"/>
    <property type="match status" value="1"/>
</dbReference>
<feature type="transmembrane region" description="Helical" evidence="19">
    <location>
        <begin position="106"/>
        <end position="125"/>
    </location>
</feature>
<dbReference type="InterPro" id="IPR044492">
    <property type="entry name" value="P_typ_ATPase_HD_dom"/>
</dbReference>
<dbReference type="SFLD" id="SFLDF00027">
    <property type="entry name" value="p-type_atpase"/>
    <property type="match status" value="1"/>
</dbReference>
<dbReference type="NCBIfam" id="TIGR01524">
    <property type="entry name" value="ATPase-IIIB_Mg"/>
    <property type="match status" value="1"/>
</dbReference>
<feature type="transmembrane region" description="Helical" evidence="19">
    <location>
        <begin position="784"/>
        <end position="806"/>
    </location>
</feature>
<evidence type="ECO:0000313" key="24">
    <source>
        <dbReference type="Proteomes" id="UP000270112"/>
    </source>
</evidence>
<dbReference type="SMART" id="SM00831">
    <property type="entry name" value="Cation_ATPase_N"/>
    <property type="match status" value="1"/>
</dbReference>
<keyword evidence="23" id="KW-1185">Reference proteome</keyword>
<dbReference type="CDD" id="cd02077">
    <property type="entry name" value="P-type_ATPase_Mg"/>
    <property type="match status" value="1"/>
</dbReference>
<dbReference type="EMBL" id="PPTT01000009">
    <property type="protein sequence ID" value="RDB69459.1"/>
    <property type="molecule type" value="Genomic_DNA"/>
</dbReference>
<reference evidence="24" key="2">
    <citation type="submission" date="2018-05" db="EMBL/GenBank/DDBJ databases">
        <title>Genome Sequencing of selected type strains of the family Eggerthellaceae.</title>
        <authorList>
            <person name="Danylec N."/>
            <person name="Stoll D.A."/>
            <person name="Doetsch A."/>
            <person name="Huch M."/>
        </authorList>
    </citation>
    <scope>NUCLEOTIDE SEQUENCE [LARGE SCALE GENOMIC DNA]</scope>
    <source>
        <strain evidence="24">DSM 16107</strain>
    </source>
</reference>
<feature type="transmembrane region" description="Helical" evidence="19">
    <location>
        <begin position="753"/>
        <end position="772"/>
    </location>
</feature>
<dbReference type="Pfam" id="PF00690">
    <property type="entry name" value="Cation_ATPase_N"/>
    <property type="match status" value="1"/>
</dbReference>
<feature type="transmembrane region" description="Helical" evidence="19">
    <location>
        <begin position="289"/>
        <end position="308"/>
    </location>
</feature>
<dbReference type="Proteomes" id="UP000270112">
    <property type="component" value="Unassembled WGS sequence"/>
</dbReference>
<dbReference type="Gene3D" id="2.70.150.10">
    <property type="entry name" value="Calcium-transporting ATPase, cytoplasmic transduction domain A"/>
    <property type="match status" value="1"/>
</dbReference>
<dbReference type="PANTHER" id="PTHR42861">
    <property type="entry name" value="CALCIUM-TRANSPORTING ATPASE"/>
    <property type="match status" value="1"/>
</dbReference>
<dbReference type="PROSITE" id="PS00154">
    <property type="entry name" value="ATPASE_E1_E2"/>
    <property type="match status" value="1"/>
</dbReference>
<comment type="catalytic activity">
    <reaction evidence="18">
        <text>ATP + H2O = ADP + phosphate + H(+)</text>
        <dbReference type="Rhea" id="RHEA:13065"/>
        <dbReference type="ChEBI" id="CHEBI:15377"/>
        <dbReference type="ChEBI" id="CHEBI:15378"/>
        <dbReference type="ChEBI" id="CHEBI:30616"/>
        <dbReference type="ChEBI" id="CHEBI:43474"/>
        <dbReference type="ChEBI" id="CHEBI:456216"/>
    </reaction>
</comment>
<dbReference type="InterPro" id="IPR036412">
    <property type="entry name" value="HAD-like_sf"/>
</dbReference>
<evidence type="ECO:0000256" key="18">
    <source>
        <dbReference type="ARBA" id="ARBA00049360"/>
    </source>
</evidence>
<keyword evidence="14 19" id="KW-1133">Transmembrane helix</keyword>
<dbReference type="GO" id="GO:0005886">
    <property type="term" value="C:plasma membrane"/>
    <property type="evidence" value="ECO:0007669"/>
    <property type="project" value="UniProtKB-SubCell"/>
</dbReference>
<dbReference type="GO" id="GO:0015444">
    <property type="term" value="F:P-type magnesium transporter activity"/>
    <property type="evidence" value="ECO:0007669"/>
    <property type="project" value="UniProtKB-EC"/>
</dbReference>
<sequence>MKKLATLNRTGETSTVRASMLDSAATWRIEDIYDLFGTTAGGLDRAHVEQSRDSYGRNVVEQGRNDDLLRRIVKAFINPFTCILIALAIVSTCTDIVFAAPGDADPTTVVIISTMVAISGTLRFVQEGRSGRAAARLAAMISNTACVIRAEDGEQVIPIEDLVAGDLVRLSAGDLIPADMRLVQTKDLFLSEAALTGESEPVEKSAENRDVAFMGSTIVSGSATGIVVLVGNDTLLGATAATLSNEPPQTSFELGVSSVSWVLIRFMLVMVPVVLFINGFTKGDWMEAALFAVSVAIGLTPEMLPMIVTTCLAKGAVSMANENVIIKNLDAVQNLGSIDVLCCDKTGTLTLDRVALHRCLDVEGNDSRRVLHCSYLNSYHQTGLRNPMDSAVVASVEDGAEDALLRDLKTSYTKIDEAPFDFERRRMSVVVSDLSGATQMVTKGAVEEMLDVCSFANVGNEIVPLDERMRASALERVNKLNAQGMRVLAVAQKADPRPVGAFSSEDETNMVLIGYLAFLDPPKGSAENAIRALREHNVDVKVLTGDNENVAAAVCRRVGVDTERIVLGSQVEDMDDERLSGVVEQASVFAKLSPDQKARVVTALRRNGHAVGFMGDGINDAAAMHVSDVGVSVDTAVDIAKESAQVVLLEKDLMVLERGIVEGRRTHANTIKYIKMTASSNFGNMFSVMAASAFLPFLPMASIQLILLNLIYDVSCTAIPWDNVDEEFLARPQKWNARSIVDFMVRIGPTSSVFDITTYLLMFFLVCPLVAGAPFDRITDPATLALFVATFQAGWFVESMWTQTLVIHMIRTPKIPFLQSRASKPVTVLTLAGIALLTCIPFSPLAGPLGLAPLPPVYFALLLVTVACYMALVTVVKRRFVKRYGSLL</sequence>
<dbReference type="SUPFAM" id="SSF81660">
    <property type="entry name" value="Metal cation-transporting ATPase, ATP-binding domain N"/>
    <property type="match status" value="1"/>
</dbReference>
<dbReference type="EMBL" id="QICC01000023">
    <property type="protein sequence ID" value="RNM41908.1"/>
    <property type="molecule type" value="Genomic_DNA"/>
</dbReference>
<keyword evidence="15 19" id="KW-0472">Membrane</keyword>
<evidence type="ECO:0000256" key="7">
    <source>
        <dbReference type="ARBA" id="ARBA00022519"/>
    </source>
</evidence>
<keyword evidence="7" id="KW-0997">Cell inner membrane</keyword>
<dbReference type="Gene3D" id="1.20.1110.10">
    <property type="entry name" value="Calcium-transporting ATPase, transmembrane domain"/>
    <property type="match status" value="1"/>
</dbReference>
<evidence type="ECO:0000256" key="14">
    <source>
        <dbReference type="ARBA" id="ARBA00022989"/>
    </source>
</evidence>
<evidence type="ECO:0000256" key="16">
    <source>
        <dbReference type="ARBA" id="ARBA00029806"/>
    </source>
</evidence>
<dbReference type="SFLD" id="SFLDG00002">
    <property type="entry name" value="C1.7:_P-type_atpase_like"/>
    <property type="match status" value="1"/>
</dbReference>
<dbReference type="EC" id="7.2.2.14" evidence="4"/>
<gene>
    <name evidence="22" type="primary">mgtA</name>
    <name evidence="21" type="ORF">C1876_06730</name>
    <name evidence="22" type="ORF">DMP09_07270</name>
</gene>
<feature type="transmembrane region" description="Helical" evidence="19">
    <location>
        <begin position="826"/>
        <end position="845"/>
    </location>
</feature>
<dbReference type="NCBIfam" id="NF011702">
    <property type="entry name" value="PRK15122.1"/>
    <property type="match status" value="1"/>
</dbReference>
<evidence type="ECO:0000313" key="23">
    <source>
        <dbReference type="Proteomes" id="UP000253817"/>
    </source>
</evidence>
<keyword evidence="12" id="KW-0460">Magnesium</keyword>
<dbReference type="PRINTS" id="PR01836">
    <property type="entry name" value="MGATPASE"/>
</dbReference>
<evidence type="ECO:0000256" key="10">
    <source>
        <dbReference type="ARBA" id="ARBA00022741"/>
    </source>
</evidence>
<dbReference type="SUPFAM" id="SSF81665">
    <property type="entry name" value="Calcium ATPase, transmembrane domain M"/>
    <property type="match status" value="1"/>
</dbReference>
<dbReference type="Gene3D" id="3.40.50.1000">
    <property type="entry name" value="HAD superfamily/HAD-like"/>
    <property type="match status" value="1"/>
</dbReference>
<protein>
    <recommendedName>
        <fullName evidence="5">Magnesium-transporting ATPase, P-type 1</fullName>
        <ecNumber evidence="4">7.2.2.14</ecNumber>
    </recommendedName>
    <alternativeName>
        <fullName evidence="16">Mg(2+) transport ATPase, P-type 1</fullName>
    </alternativeName>
</protein>
<evidence type="ECO:0000313" key="21">
    <source>
        <dbReference type="EMBL" id="RDB69459.1"/>
    </source>
</evidence>
<accession>A0A3N0IY46</accession>
<keyword evidence="6" id="KW-1003">Cell membrane</keyword>
<feature type="domain" description="Cation-transporting P-type ATPase N-terminal" evidence="20">
    <location>
        <begin position="23"/>
        <end position="96"/>
    </location>
</feature>
<feature type="transmembrane region" description="Helical" evidence="19">
    <location>
        <begin position="80"/>
        <end position="100"/>
    </location>
</feature>
<proteinExistence type="inferred from homology"/>
<evidence type="ECO:0000256" key="19">
    <source>
        <dbReference type="SAM" id="Phobius"/>
    </source>
</evidence>
<dbReference type="Pfam" id="PF13246">
    <property type="entry name" value="Cation_ATPase"/>
    <property type="match status" value="1"/>
</dbReference>
<dbReference type="InterPro" id="IPR018303">
    <property type="entry name" value="ATPase_P-typ_P_site"/>
</dbReference>
<feature type="transmembrane region" description="Helical" evidence="19">
    <location>
        <begin position="857"/>
        <end position="876"/>
    </location>
</feature>
<dbReference type="InterPro" id="IPR006068">
    <property type="entry name" value="ATPase_P-typ_cation-transptr_C"/>
</dbReference>
<dbReference type="Proteomes" id="UP000253817">
    <property type="component" value="Unassembled WGS sequence"/>
</dbReference>
<dbReference type="InterPro" id="IPR006415">
    <property type="entry name" value="P-type_ATPase_IIIB"/>
</dbReference>
<feature type="transmembrane region" description="Helical" evidence="19">
    <location>
        <begin position="251"/>
        <end position="277"/>
    </location>
</feature>
<comment type="similarity">
    <text evidence="3">Belongs to the cation transport ATPase (P-type) (TC 3.A.3) family. Type IIIB subfamily.</text>
</comment>
<dbReference type="RefSeq" id="WP_114545949.1">
    <property type="nucleotide sequence ID" value="NZ_PPTT01000009.1"/>
</dbReference>
<dbReference type="InterPro" id="IPR023299">
    <property type="entry name" value="ATPase_P-typ_cyto_dom_N"/>
</dbReference>
<feature type="transmembrane region" description="Helical" evidence="19">
    <location>
        <begin position="211"/>
        <end position="231"/>
    </location>
</feature>
<evidence type="ECO:0000256" key="1">
    <source>
        <dbReference type="ARBA" id="ARBA00003954"/>
    </source>
</evidence>
<comment type="caution">
    <text evidence="22">The sequence shown here is derived from an EMBL/GenBank/DDBJ whole genome shotgun (WGS) entry which is preliminary data.</text>
</comment>
<keyword evidence="8" id="KW-0597">Phosphoprotein</keyword>
<evidence type="ECO:0000256" key="11">
    <source>
        <dbReference type="ARBA" id="ARBA00022840"/>
    </source>
</evidence>
<evidence type="ECO:0000256" key="9">
    <source>
        <dbReference type="ARBA" id="ARBA00022692"/>
    </source>
</evidence>
<evidence type="ECO:0000256" key="15">
    <source>
        <dbReference type="ARBA" id="ARBA00023136"/>
    </source>
</evidence>
<keyword evidence="9 19" id="KW-0812">Transmembrane</keyword>
<feature type="transmembrane region" description="Helical" evidence="19">
    <location>
        <begin position="685"/>
        <end position="712"/>
    </location>
</feature>
<dbReference type="InterPro" id="IPR059000">
    <property type="entry name" value="ATPase_P-type_domA"/>
</dbReference>
<reference evidence="21 23" key="1">
    <citation type="journal article" date="2018" name="Elife">
        <title>Discovery and characterization of a prevalent human gut bacterial enzyme sufficient for the inactivation of a family of plant toxins.</title>
        <authorList>
            <person name="Koppel N."/>
            <person name="Bisanz J.E."/>
            <person name="Pandelia M.E."/>
            <person name="Turnbaugh P.J."/>
            <person name="Balskus E.P."/>
        </authorList>
    </citation>
    <scope>NUCLEOTIDE SEQUENCE [LARGE SCALE GENOMIC DNA]</scope>
    <source>
        <strain evidence="21 23">DSM 16107</strain>
    </source>
</reference>
<evidence type="ECO:0000256" key="5">
    <source>
        <dbReference type="ARBA" id="ARBA00013555"/>
    </source>
</evidence>
<dbReference type="AlphaFoldDB" id="A0A3N0IY46"/>
<evidence type="ECO:0000256" key="17">
    <source>
        <dbReference type="ARBA" id="ARBA00047295"/>
    </source>
</evidence>
<dbReference type="SFLD" id="SFLDS00003">
    <property type="entry name" value="Haloacid_Dehalogenase"/>
    <property type="match status" value="1"/>
</dbReference>
<evidence type="ECO:0000256" key="3">
    <source>
        <dbReference type="ARBA" id="ARBA00008746"/>
    </source>
</evidence>
<dbReference type="GO" id="GO:0005524">
    <property type="term" value="F:ATP binding"/>
    <property type="evidence" value="ECO:0007669"/>
    <property type="project" value="UniProtKB-KW"/>
</dbReference>
<dbReference type="InterPro" id="IPR023298">
    <property type="entry name" value="ATPase_P-typ_TM_dom_sf"/>
</dbReference>
<evidence type="ECO:0000256" key="8">
    <source>
        <dbReference type="ARBA" id="ARBA00022553"/>
    </source>
</evidence>
<dbReference type="OrthoDB" id="9814270at2"/>
<keyword evidence="11" id="KW-0067">ATP-binding</keyword>
<comment type="catalytic activity">
    <reaction evidence="17">
        <text>Mg(2+)(out) + ATP + H2O = Mg(2+)(in) + ADP + phosphate + H(+)</text>
        <dbReference type="Rhea" id="RHEA:10260"/>
        <dbReference type="ChEBI" id="CHEBI:15377"/>
        <dbReference type="ChEBI" id="CHEBI:15378"/>
        <dbReference type="ChEBI" id="CHEBI:18420"/>
        <dbReference type="ChEBI" id="CHEBI:30616"/>
        <dbReference type="ChEBI" id="CHEBI:43474"/>
        <dbReference type="ChEBI" id="CHEBI:456216"/>
        <dbReference type="EC" id="7.2.2.14"/>
    </reaction>
</comment>
<evidence type="ECO:0000313" key="22">
    <source>
        <dbReference type="EMBL" id="RNM41908.1"/>
    </source>
</evidence>
<evidence type="ECO:0000256" key="6">
    <source>
        <dbReference type="ARBA" id="ARBA00022475"/>
    </source>
</evidence>
<dbReference type="InterPro" id="IPR008250">
    <property type="entry name" value="ATPase_P-typ_transduc_dom_A_sf"/>
</dbReference>
<dbReference type="InterPro" id="IPR023214">
    <property type="entry name" value="HAD_sf"/>
</dbReference>
<dbReference type="InterPro" id="IPR004014">
    <property type="entry name" value="ATPase_P-typ_cation-transptr_N"/>
</dbReference>
<keyword evidence="13" id="KW-1278">Translocase</keyword>
<dbReference type="SUPFAM" id="SSF81653">
    <property type="entry name" value="Calcium ATPase, transduction domain A"/>
    <property type="match status" value="1"/>
</dbReference>
<evidence type="ECO:0000256" key="13">
    <source>
        <dbReference type="ARBA" id="ARBA00022967"/>
    </source>
</evidence>
<comment type="subcellular location">
    <subcellularLocation>
        <location evidence="2">Cell inner membrane</location>
        <topology evidence="2">Multi-pass membrane protein</topology>
    </subcellularLocation>
</comment>
<dbReference type="Pfam" id="PF00689">
    <property type="entry name" value="Cation_ATPase_C"/>
    <property type="match status" value="1"/>
</dbReference>
<organism evidence="22 24">
    <name type="scientific">Eggerthella sinensis</name>
    <dbReference type="NCBI Taxonomy" id="242230"/>
    <lineage>
        <taxon>Bacteria</taxon>
        <taxon>Bacillati</taxon>
        <taxon>Actinomycetota</taxon>
        <taxon>Coriobacteriia</taxon>
        <taxon>Eggerthellales</taxon>
        <taxon>Eggerthellaceae</taxon>
        <taxon>Eggerthella</taxon>
    </lineage>
</organism>
<evidence type="ECO:0000259" key="20">
    <source>
        <dbReference type="SMART" id="SM00831"/>
    </source>
</evidence>
<dbReference type="GO" id="GO:0016887">
    <property type="term" value="F:ATP hydrolysis activity"/>
    <property type="evidence" value="ECO:0007669"/>
    <property type="project" value="InterPro"/>
</dbReference>
<comment type="function">
    <text evidence="1">Mediates magnesium influx to the cytosol.</text>
</comment>